<evidence type="ECO:0000256" key="4">
    <source>
        <dbReference type="ARBA" id="ARBA00022833"/>
    </source>
</evidence>
<keyword evidence="1" id="KW-0479">Metal-binding</keyword>
<evidence type="ECO:0000256" key="6">
    <source>
        <dbReference type="SAM" id="MobiDB-lite"/>
    </source>
</evidence>
<evidence type="ECO:0000256" key="5">
    <source>
        <dbReference type="PROSITE-ProRule" id="PRU00042"/>
    </source>
</evidence>
<sequence>MAWHRCEQCGKKFAFQKSLLEHQSQAHHTKIRSEVLRCKQCPYEAVGSTADLELHERLQHANGNSQRNKCNKCRKSFDSLPALLRHKEILHPSEEEYALQLKPRASNFPKSKSVDAKWTTAYDDSLSSPRVPPIETQIARSEKNKKLKISTKYKKNTKQSPPKKRKYETKYDGEISRQHRARRDISDNQVDGDFARVLDRVIKLTAPKARSRLQTMWKRLRSMLFNTKDGANGERADELTKALFQQLFKQFDLPTVLRKRADKLRRRVGPSGAGQSSNSTADSLKKDDSVRVVDFRKKGEESKSGDNQIQQWLGMVTDGDKSIAKKEKIDVESGTSTTTTTAAPTSTTRFPQLSLFQRRKGPVRVSVKVPQKHAKSGIRRFAPAQVGAFRSKP</sequence>
<dbReference type="PROSITE" id="PS50157">
    <property type="entry name" value="ZINC_FINGER_C2H2_2"/>
    <property type="match status" value="2"/>
</dbReference>
<dbReference type="Pfam" id="PF00096">
    <property type="entry name" value="zf-C2H2"/>
    <property type="match status" value="1"/>
</dbReference>
<evidence type="ECO:0000313" key="8">
    <source>
        <dbReference type="Proteomes" id="UP000694867"/>
    </source>
</evidence>
<feature type="region of interest" description="Disordered" evidence="6">
    <location>
        <begin position="125"/>
        <end position="175"/>
    </location>
</feature>
<dbReference type="GO" id="GO:0008270">
    <property type="term" value="F:zinc ion binding"/>
    <property type="evidence" value="ECO:0007669"/>
    <property type="project" value="UniProtKB-KW"/>
</dbReference>
<evidence type="ECO:0000313" key="9">
    <source>
        <dbReference type="RefSeq" id="XP_028966672.1"/>
    </source>
</evidence>
<evidence type="ECO:0000256" key="3">
    <source>
        <dbReference type="ARBA" id="ARBA00022771"/>
    </source>
</evidence>
<feature type="compositionally biased region" description="Basic residues" evidence="6">
    <location>
        <begin position="143"/>
        <end position="167"/>
    </location>
</feature>
<proteinExistence type="predicted"/>
<evidence type="ECO:0000256" key="1">
    <source>
        <dbReference type="ARBA" id="ARBA00022723"/>
    </source>
</evidence>
<protein>
    <submittedName>
        <fullName evidence="9">Uncharacterized protein LOC114828089</fullName>
    </submittedName>
</protein>
<feature type="domain" description="C2H2-type" evidence="7">
    <location>
        <begin position="68"/>
        <end position="96"/>
    </location>
</feature>
<dbReference type="Gene3D" id="3.30.160.60">
    <property type="entry name" value="Classic Zinc Finger"/>
    <property type="match status" value="1"/>
</dbReference>
<feature type="region of interest" description="Disordered" evidence="6">
    <location>
        <begin position="265"/>
        <end position="285"/>
    </location>
</feature>
<keyword evidence="2" id="KW-0677">Repeat</keyword>
<dbReference type="AlphaFoldDB" id="A0AAJ7SF74"/>
<feature type="domain" description="C2H2-type" evidence="7">
    <location>
        <begin position="4"/>
        <end position="33"/>
    </location>
</feature>
<reference evidence="9" key="1">
    <citation type="submission" date="2025-08" db="UniProtKB">
        <authorList>
            <consortium name="RefSeq"/>
        </authorList>
    </citation>
    <scope>IDENTIFICATION</scope>
</reference>
<keyword evidence="3 5" id="KW-0863">Zinc-finger</keyword>
<accession>A0AAJ7SF74</accession>
<evidence type="ECO:0000259" key="7">
    <source>
        <dbReference type="PROSITE" id="PS50157"/>
    </source>
</evidence>
<name>A0AAJ7SF74_9ACAR</name>
<feature type="compositionally biased region" description="Polar residues" evidence="6">
    <location>
        <begin position="273"/>
        <end position="282"/>
    </location>
</feature>
<dbReference type="PANTHER" id="PTHR24379">
    <property type="entry name" value="KRAB AND ZINC FINGER DOMAIN-CONTAINING"/>
    <property type="match status" value="1"/>
</dbReference>
<dbReference type="PANTHER" id="PTHR24379:SF121">
    <property type="entry name" value="C2H2-TYPE DOMAIN-CONTAINING PROTEIN"/>
    <property type="match status" value="1"/>
</dbReference>
<evidence type="ECO:0000256" key="2">
    <source>
        <dbReference type="ARBA" id="ARBA00022737"/>
    </source>
</evidence>
<keyword evidence="8" id="KW-1185">Reference proteome</keyword>
<dbReference type="PROSITE" id="PS00028">
    <property type="entry name" value="ZINC_FINGER_C2H2_1"/>
    <property type="match status" value="2"/>
</dbReference>
<keyword evidence="4" id="KW-0862">Zinc</keyword>
<gene>
    <name evidence="9" type="primary">LOC114828089</name>
</gene>
<dbReference type="InterPro" id="IPR013087">
    <property type="entry name" value="Znf_C2H2_type"/>
</dbReference>
<dbReference type="SMART" id="SM00355">
    <property type="entry name" value="ZnF_C2H2"/>
    <property type="match status" value="3"/>
</dbReference>
<dbReference type="Proteomes" id="UP000694867">
    <property type="component" value="Unplaced"/>
</dbReference>
<dbReference type="KEGG" id="goe:114828089"/>
<organism evidence="8 9">
    <name type="scientific">Galendromus occidentalis</name>
    <name type="common">western predatory mite</name>
    <dbReference type="NCBI Taxonomy" id="34638"/>
    <lineage>
        <taxon>Eukaryota</taxon>
        <taxon>Metazoa</taxon>
        <taxon>Ecdysozoa</taxon>
        <taxon>Arthropoda</taxon>
        <taxon>Chelicerata</taxon>
        <taxon>Arachnida</taxon>
        <taxon>Acari</taxon>
        <taxon>Parasitiformes</taxon>
        <taxon>Mesostigmata</taxon>
        <taxon>Gamasina</taxon>
        <taxon>Phytoseioidea</taxon>
        <taxon>Phytoseiidae</taxon>
        <taxon>Typhlodrominae</taxon>
        <taxon>Galendromus</taxon>
    </lineage>
</organism>
<dbReference type="RefSeq" id="XP_028966672.1">
    <property type="nucleotide sequence ID" value="XM_029110839.1"/>
</dbReference>
<dbReference type="GeneID" id="114828089"/>